<organism evidence="1 2">
    <name type="scientific">Albugo candida</name>
    <dbReference type="NCBI Taxonomy" id="65357"/>
    <lineage>
        <taxon>Eukaryota</taxon>
        <taxon>Sar</taxon>
        <taxon>Stramenopiles</taxon>
        <taxon>Oomycota</taxon>
        <taxon>Peronosporomycetes</taxon>
        <taxon>Albuginales</taxon>
        <taxon>Albuginaceae</taxon>
        <taxon>Albugo</taxon>
    </lineage>
</organism>
<dbReference type="Proteomes" id="UP000053237">
    <property type="component" value="Unassembled WGS sequence"/>
</dbReference>
<dbReference type="EMBL" id="CAIX01000202">
    <property type="protein sequence ID" value="CCI48046.1"/>
    <property type="molecule type" value="Genomic_DNA"/>
</dbReference>
<comment type="caution">
    <text evidence="1">The sequence shown here is derived from an EMBL/GenBank/DDBJ whole genome shotgun (WGS) entry which is preliminary data.</text>
</comment>
<evidence type="ECO:0000313" key="2">
    <source>
        <dbReference type="Proteomes" id="UP000053237"/>
    </source>
</evidence>
<dbReference type="InParanoid" id="A0A024GMD7"/>
<accession>A0A024GMD7</accession>
<proteinExistence type="predicted"/>
<gene>
    <name evidence="1" type="ORF">BN9_090950</name>
</gene>
<reference evidence="1 2" key="1">
    <citation type="submission" date="2012-05" db="EMBL/GenBank/DDBJ databases">
        <title>Recombination and specialization in a pathogen metapopulation.</title>
        <authorList>
            <person name="Gardiner A."/>
            <person name="Kemen E."/>
            <person name="Schultz-Larsen T."/>
            <person name="MacLean D."/>
            <person name="Van Oosterhout C."/>
            <person name="Jones J.D.G."/>
        </authorList>
    </citation>
    <scope>NUCLEOTIDE SEQUENCE [LARGE SCALE GENOMIC DNA]</scope>
    <source>
        <strain evidence="1 2">Ac Nc2</strain>
    </source>
</reference>
<sequence length="132" mass="15529">MRIRRGSRQSLLYENRILGAAQQEINIFSVSSMILAVENKEDIASAIPFCLYHKRACTRKTQYVNEAFHSVKAIISVYMTRFDQHSANFLHSHVEVDNFELRFHPIHHYRIISKLQARHCRPRQQGRIFSSD</sequence>
<evidence type="ECO:0000313" key="1">
    <source>
        <dbReference type="EMBL" id="CCI48046.1"/>
    </source>
</evidence>
<protein>
    <submittedName>
        <fullName evidence="1">Uncharacterized protein</fullName>
    </submittedName>
</protein>
<name>A0A024GMD7_9STRA</name>
<keyword evidence="2" id="KW-1185">Reference proteome</keyword>
<dbReference type="AlphaFoldDB" id="A0A024GMD7"/>